<evidence type="ECO:0000313" key="2">
    <source>
        <dbReference type="EMBL" id="RDI69078.1"/>
    </source>
</evidence>
<sequence>MLSLLSCADPLNERRTDPHFAAETAAARGLGATVGLIDHDLLLNGDAARAVRNVPRDGGPAWYRGWMIPSAAYAALADALEARGTPLIVDAARYRAAHELPGWYEAFAEVTPASRWLPAEPGRVPDVAALAASLGGGAGIVKDYVKSAKHAWETACYIPNLADTVALRRIVSAFVAEQGSYLAGGIVLRAFESFGLGADRATEVRVWWLDGEPILVGAHPDTPGEFPVPVLGGVALCVARLGARFVTTDLALRTDGVWRVVEVGDGQVSDLPVGIGPELIVRALLAASGIRSFGADSPS</sequence>
<dbReference type="AlphaFoldDB" id="A0A370IED5"/>
<comment type="caution">
    <text evidence="2">The sequence shown here is derived from an EMBL/GenBank/DDBJ whole genome shotgun (WGS) entry which is preliminary data.</text>
</comment>
<organism evidence="2 3">
    <name type="scientific">Nocardia pseudobrasiliensis</name>
    <dbReference type="NCBI Taxonomy" id="45979"/>
    <lineage>
        <taxon>Bacteria</taxon>
        <taxon>Bacillati</taxon>
        <taxon>Actinomycetota</taxon>
        <taxon>Actinomycetes</taxon>
        <taxon>Mycobacteriales</taxon>
        <taxon>Nocardiaceae</taxon>
        <taxon>Nocardia</taxon>
    </lineage>
</organism>
<protein>
    <recommendedName>
        <fullName evidence="1">ATP-grasp domain-containing protein</fullName>
    </recommendedName>
</protein>
<keyword evidence="3" id="KW-1185">Reference proteome</keyword>
<dbReference type="RefSeq" id="WP_067991030.1">
    <property type="nucleotide sequence ID" value="NZ_QQBC01000001.1"/>
</dbReference>
<dbReference type="EMBL" id="QQBC01000001">
    <property type="protein sequence ID" value="RDI69078.1"/>
    <property type="molecule type" value="Genomic_DNA"/>
</dbReference>
<dbReference type="Proteomes" id="UP000254869">
    <property type="component" value="Unassembled WGS sequence"/>
</dbReference>
<name>A0A370IED5_9NOCA</name>
<accession>A0A370IED5</accession>
<dbReference type="STRING" id="1210086.GCA_001613105_00470"/>
<reference evidence="2 3" key="1">
    <citation type="submission" date="2018-07" db="EMBL/GenBank/DDBJ databases">
        <title>Genomic Encyclopedia of Type Strains, Phase IV (KMG-IV): sequencing the most valuable type-strain genomes for metagenomic binning, comparative biology and taxonomic classification.</title>
        <authorList>
            <person name="Goeker M."/>
        </authorList>
    </citation>
    <scope>NUCLEOTIDE SEQUENCE [LARGE SCALE GENOMIC DNA]</scope>
    <source>
        <strain evidence="2 3">DSM 44290</strain>
    </source>
</reference>
<dbReference type="Pfam" id="PF14243">
    <property type="entry name" value="R2K_3"/>
    <property type="match status" value="1"/>
</dbReference>
<dbReference type="InterPro" id="IPR025643">
    <property type="entry name" value="R2K_3"/>
</dbReference>
<evidence type="ECO:0000259" key="1">
    <source>
        <dbReference type="Pfam" id="PF14243"/>
    </source>
</evidence>
<gene>
    <name evidence="2" type="ORF">DFR76_101616</name>
</gene>
<feature type="domain" description="ATP-grasp" evidence="1">
    <location>
        <begin position="134"/>
        <end position="282"/>
    </location>
</feature>
<evidence type="ECO:0000313" key="3">
    <source>
        <dbReference type="Proteomes" id="UP000254869"/>
    </source>
</evidence>
<proteinExistence type="predicted"/>